<dbReference type="Proteomes" id="UP000177870">
    <property type="component" value="Chromosome"/>
</dbReference>
<dbReference type="InterPro" id="IPR052026">
    <property type="entry name" value="ExeA_AAA_ATPase_DNA-bind"/>
</dbReference>
<dbReference type="STRING" id="1458985.BJP34_05100"/>
<dbReference type="PANTHER" id="PTHR35894:SF1">
    <property type="entry name" value="PHOSPHORIBULOKINASE _ URIDINE KINASE FAMILY"/>
    <property type="match status" value="1"/>
</dbReference>
<dbReference type="SUPFAM" id="SSF52540">
    <property type="entry name" value="P-loop containing nucleoside triphosphate hydrolases"/>
    <property type="match status" value="1"/>
</dbReference>
<organism evidence="2 3">
    <name type="scientific">Moorena producens PAL-8-15-08-1</name>
    <dbReference type="NCBI Taxonomy" id="1458985"/>
    <lineage>
        <taxon>Bacteria</taxon>
        <taxon>Bacillati</taxon>
        <taxon>Cyanobacteriota</taxon>
        <taxon>Cyanophyceae</taxon>
        <taxon>Coleofasciculales</taxon>
        <taxon>Coleofasciculaceae</taxon>
        <taxon>Moorena</taxon>
    </lineage>
</organism>
<proteinExistence type="predicted"/>
<dbReference type="Pfam" id="PF13191">
    <property type="entry name" value="AAA_16"/>
    <property type="match status" value="1"/>
</dbReference>
<evidence type="ECO:0000313" key="3">
    <source>
        <dbReference type="Proteomes" id="UP000177870"/>
    </source>
</evidence>
<feature type="domain" description="AAA+ ATPase" evidence="1">
    <location>
        <begin position="58"/>
        <end position="247"/>
    </location>
</feature>
<dbReference type="Gene3D" id="3.40.50.300">
    <property type="entry name" value="P-loop containing nucleotide triphosphate hydrolases"/>
    <property type="match status" value="1"/>
</dbReference>
<evidence type="ECO:0000259" key="1">
    <source>
        <dbReference type="SMART" id="SM00382"/>
    </source>
</evidence>
<protein>
    <submittedName>
        <fullName evidence="2">ATPase</fullName>
    </submittedName>
</protein>
<dbReference type="AlphaFoldDB" id="A0A1D8TMN1"/>
<dbReference type="InterPro" id="IPR041664">
    <property type="entry name" value="AAA_16"/>
</dbReference>
<accession>A0A1D8TMN1</accession>
<name>A0A1D8TMN1_9CYAN</name>
<dbReference type="KEGG" id="mpro:BJP34_05100"/>
<dbReference type="PANTHER" id="PTHR35894">
    <property type="entry name" value="GENERAL SECRETION PATHWAY PROTEIN A-RELATED"/>
    <property type="match status" value="1"/>
</dbReference>
<dbReference type="OrthoDB" id="569654at2"/>
<dbReference type="SMART" id="SM00382">
    <property type="entry name" value="AAA"/>
    <property type="match status" value="1"/>
</dbReference>
<dbReference type="InterPro" id="IPR003593">
    <property type="entry name" value="AAA+_ATPase"/>
</dbReference>
<evidence type="ECO:0000313" key="2">
    <source>
        <dbReference type="EMBL" id="AOW98910.1"/>
    </source>
</evidence>
<dbReference type="RefSeq" id="WP_070391412.1">
    <property type="nucleotide sequence ID" value="NZ_CP017599.1"/>
</dbReference>
<dbReference type="EMBL" id="CP017599">
    <property type="protein sequence ID" value="AOW98910.1"/>
    <property type="molecule type" value="Genomic_DNA"/>
</dbReference>
<reference evidence="3" key="1">
    <citation type="submission" date="2016-10" db="EMBL/GenBank/DDBJ databases">
        <title>Comparative genomics uncovers the prolific and rare metabolic potential of the cyanobacterial genus Moorea.</title>
        <authorList>
            <person name="Leao T."/>
            <person name="Castelao G."/>
            <person name="Korobeynikov A."/>
            <person name="Monroe E.A."/>
            <person name="Podell S."/>
            <person name="Glukhov E."/>
            <person name="Allen E."/>
            <person name="Gerwick W.H."/>
            <person name="Gerwick L."/>
        </authorList>
    </citation>
    <scope>NUCLEOTIDE SEQUENCE [LARGE SCALE GENOMIC DNA]</scope>
    <source>
        <strain evidence="3">PAL-8-15-08-1</strain>
    </source>
</reference>
<sequence length="419" mass="47290">MSEADKLWDETDEIFTSWNLEEIPFSESASSLGSNLDKVFTGRTQELKQIFNLLRGRERKRILVYGSVGIGKTAFILEVLSVLQRKSKDTLVTYISLPFETDLATAALIALARYMPEDEWAQQLLNNMGLMSESTRKTKTKFDAKIAGFGGSIEAEAKPVNAPKFPTLTFQDLLERALEKYSRVVIAIDDLDKQDPAKVRQLLHDAQGMLKGDAWFILTGHPSGLTRDLLISERGLFDLALEITALDQATTYQMLINYLASARINKTNKDESNPDAVHPFTLETARNLCAHSQGIPRWFNRIANYVLLKAADLQAEKITPDVFQQGLEYVSQKLRGQSELTPEDYYVLDLVLEKGVLSDENVTMDDLKRLKTQQFSQVLPILDKLIQFDLVRRLPTDKAAKYQGNPLLLPPSEQSDEEQ</sequence>
<gene>
    <name evidence="2" type="ORF">BJP34_05100</name>
</gene>
<dbReference type="InterPro" id="IPR027417">
    <property type="entry name" value="P-loop_NTPase"/>
</dbReference>